<dbReference type="InterPro" id="IPR017452">
    <property type="entry name" value="GPCR_Rhodpsn_7TM"/>
</dbReference>
<evidence type="ECO:0000256" key="1">
    <source>
        <dbReference type="ARBA" id="ARBA00004141"/>
    </source>
</evidence>
<dbReference type="KEGG" id="spu:100893847"/>
<feature type="transmembrane region" description="Helical" evidence="8">
    <location>
        <begin position="252"/>
        <end position="277"/>
    </location>
</feature>
<evidence type="ECO:0000313" key="11">
    <source>
        <dbReference type="Proteomes" id="UP000007110"/>
    </source>
</evidence>
<accession>A0A7M7GJL9</accession>
<dbReference type="OrthoDB" id="10049706at2759"/>
<evidence type="ECO:0000256" key="6">
    <source>
        <dbReference type="ARBA" id="ARBA00023170"/>
    </source>
</evidence>
<feature type="domain" description="G-protein coupled receptors family 1 profile" evidence="9">
    <location>
        <begin position="56"/>
        <end position="314"/>
    </location>
</feature>
<dbReference type="FunFam" id="1.20.1070.10:FF:000429">
    <property type="entry name" value="Uncharacterized protein"/>
    <property type="match status" value="1"/>
</dbReference>
<keyword evidence="7" id="KW-0807">Transducer</keyword>
<dbReference type="PROSITE" id="PS50262">
    <property type="entry name" value="G_PROTEIN_RECEP_F1_2"/>
    <property type="match status" value="1"/>
</dbReference>
<dbReference type="GO" id="GO:0005886">
    <property type="term" value="C:plasma membrane"/>
    <property type="evidence" value="ECO:0000318"/>
    <property type="project" value="GO_Central"/>
</dbReference>
<protein>
    <recommendedName>
        <fullName evidence="9">G-protein coupled receptors family 1 profile domain-containing protein</fullName>
    </recommendedName>
</protein>
<evidence type="ECO:0000256" key="3">
    <source>
        <dbReference type="ARBA" id="ARBA00022989"/>
    </source>
</evidence>
<evidence type="ECO:0000259" key="9">
    <source>
        <dbReference type="PROSITE" id="PS50262"/>
    </source>
</evidence>
<reference evidence="10" key="2">
    <citation type="submission" date="2021-01" db="UniProtKB">
        <authorList>
            <consortium name="EnsemblMetazoa"/>
        </authorList>
    </citation>
    <scope>IDENTIFICATION</scope>
</reference>
<evidence type="ECO:0000256" key="7">
    <source>
        <dbReference type="ARBA" id="ARBA00023224"/>
    </source>
</evidence>
<dbReference type="Proteomes" id="UP000007110">
    <property type="component" value="Unassembled WGS sequence"/>
</dbReference>
<evidence type="ECO:0000256" key="8">
    <source>
        <dbReference type="SAM" id="Phobius"/>
    </source>
</evidence>
<evidence type="ECO:0000256" key="4">
    <source>
        <dbReference type="ARBA" id="ARBA00023040"/>
    </source>
</evidence>
<dbReference type="Gene3D" id="1.20.1070.10">
    <property type="entry name" value="Rhodopsin 7-helix transmembrane proteins"/>
    <property type="match status" value="1"/>
</dbReference>
<dbReference type="PANTHER" id="PTHR45695:SF26">
    <property type="entry name" value="NEUROPEPTIDE CCHAMIDE-1 RECEPTOR"/>
    <property type="match status" value="1"/>
</dbReference>
<dbReference type="GO" id="GO:0008188">
    <property type="term" value="F:neuropeptide receptor activity"/>
    <property type="evidence" value="ECO:0000318"/>
    <property type="project" value="GO_Central"/>
</dbReference>
<dbReference type="EnsemblMetazoa" id="XM_003731045">
    <property type="protein sequence ID" value="XP_003731093"/>
    <property type="gene ID" value="LOC100893847"/>
</dbReference>
<proteinExistence type="predicted"/>
<evidence type="ECO:0000313" key="10">
    <source>
        <dbReference type="EnsemblMetazoa" id="XP_003731093"/>
    </source>
</evidence>
<keyword evidence="4" id="KW-0297">G-protein coupled receptor</keyword>
<dbReference type="SUPFAM" id="SSF81321">
    <property type="entry name" value="Family A G protein-coupled receptor-like"/>
    <property type="match status" value="1"/>
</dbReference>
<dbReference type="InParanoid" id="A0A7M7GJL9"/>
<feature type="transmembrane region" description="Helical" evidence="8">
    <location>
        <begin position="77"/>
        <end position="97"/>
    </location>
</feature>
<dbReference type="RefSeq" id="XP_003731093.1">
    <property type="nucleotide sequence ID" value="XM_003731045.3"/>
</dbReference>
<dbReference type="Pfam" id="PF00001">
    <property type="entry name" value="7tm_1"/>
    <property type="match status" value="1"/>
</dbReference>
<name>A0A7M7GJL9_STRPU</name>
<keyword evidence="11" id="KW-1185">Reference proteome</keyword>
<keyword evidence="3 8" id="KW-1133">Transmembrane helix</keyword>
<evidence type="ECO:0000256" key="5">
    <source>
        <dbReference type="ARBA" id="ARBA00023136"/>
    </source>
</evidence>
<evidence type="ECO:0000256" key="2">
    <source>
        <dbReference type="ARBA" id="ARBA00022692"/>
    </source>
</evidence>
<comment type="subcellular location">
    <subcellularLocation>
        <location evidence="1">Membrane</location>
        <topology evidence="1">Multi-pass membrane protein</topology>
    </subcellularLocation>
</comment>
<dbReference type="PRINTS" id="PR00237">
    <property type="entry name" value="GPCRRHODOPSN"/>
</dbReference>
<dbReference type="PANTHER" id="PTHR45695">
    <property type="entry name" value="LEUCOKININ RECEPTOR-RELATED"/>
    <property type="match status" value="1"/>
</dbReference>
<keyword evidence="5 8" id="KW-0472">Membrane</keyword>
<dbReference type="AlphaFoldDB" id="A0A7M7GJL9"/>
<feature type="transmembrane region" description="Helical" evidence="8">
    <location>
        <begin position="297"/>
        <end position="317"/>
    </location>
</feature>
<dbReference type="OMA" id="QGVCIYS"/>
<keyword evidence="6" id="KW-0675">Receptor</keyword>
<dbReference type="GeneID" id="100893847"/>
<feature type="transmembrane region" description="Helical" evidence="8">
    <location>
        <begin position="202"/>
        <end position="220"/>
    </location>
</feature>
<sequence length="378" mass="42890">MTTTTTTLPPTTMESYSSVSWSSVYVNMTEPTCEPNWGKLWGPFFLILVAIFGFFANLSLVIVVLRYTHFHTAPNILVLNLAIGDMLYVLVSAPFHAEHEVHHCWQFGLVMCKLSNGMQVLSQGVCVYSLMAGSIERYCAITRPVGDNSTMSPHLKTSLVVTMIWVVSLALSIPIMKIASMPTSVSCFYLPHFSRTALIHETFRFIVMYVIPLITITFFYTKMSRTLILSTSRFSGERQPGAAPQLNTRRRVAIMLLTIAIFFGISWLPYFAYAMWFQYSFDYRKPSHNTIAHVFRQVRFILAFLNTCFNPVVVYALSTSYRRALVHTLRCRPSNEIGRDGPRSTYSAYKNSVVTARKRVTNHNNACFESTDMTVLSS</sequence>
<feature type="transmembrane region" description="Helical" evidence="8">
    <location>
        <begin position="117"/>
        <end position="138"/>
    </location>
</feature>
<dbReference type="InterPro" id="IPR000276">
    <property type="entry name" value="GPCR_Rhodpsn"/>
</dbReference>
<dbReference type="GO" id="GO:0007186">
    <property type="term" value="P:G protein-coupled receptor signaling pathway"/>
    <property type="evidence" value="ECO:0000318"/>
    <property type="project" value="GO_Central"/>
</dbReference>
<reference evidence="11" key="1">
    <citation type="submission" date="2015-02" db="EMBL/GenBank/DDBJ databases">
        <title>Genome sequencing for Strongylocentrotus purpuratus.</title>
        <authorList>
            <person name="Murali S."/>
            <person name="Liu Y."/>
            <person name="Vee V."/>
            <person name="English A."/>
            <person name="Wang M."/>
            <person name="Skinner E."/>
            <person name="Han Y."/>
            <person name="Muzny D.M."/>
            <person name="Worley K.C."/>
            <person name="Gibbs R.A."/>
        </authorList>
    </citation>
    <scope>NUCLEOTIDE SEQUENCE</scope>
</reference>
<feature type="transmembrane region" description="Helical" evidence="8">
    <location>
        <begin position="159"/>
        <end position="182"/>
    </location>
</feature>
<feature type="transmembrane region" description="Helical" evidence="8">
    <location>
        <begin position="44"/>
        <end position="65"/>
    </location>
</feature>
<keyword evidence="2 8" id="KW-0812">Transmembrane</keyword>
<organism evidence="10 11">
    <name type="scientific">Strongylocentrotus purpuratus</name>
    <name type="common">Purple sea urchin</name>
    <dbReference type="NCBI Taxonomy" id="7668"/>
    <lineage>
        <taxon>Eukaryota</taxon>
        <taxon>Metazoa</taxon>
        <taxon>Echinodermata</taxon>
        <taxon>Eleutherozoa</taxon>
        <taxon>Echinozoa</taxon>
        <taxon>Echinoidea</taxon>
        <taxon>Euechinoidea</taxon>
        <taxon>Echinacea</taxon>
        <taxon>Camarodonta</taxon>
        <taxon>Echinidea</taxon>
        <taxon>Strongylocentrotidae</taxon>
        <taxon>Strongylocentrotus</taxon>
    </lineage>
</organism>